<feature type="chain" id="PRO_5016806182" description="DUF3456 domain-containing protein" evidence="2">
    <location>
        <begin position="21"/>
        <end position="250"/>
    </location>
</feature>
<reference evidence="4 5" key="1">
    <citation type="submission" date="2016-10" db="EMBL/GenBank/DDBJ databases">
        <authorList>
            <person name="Cai Z."/>
        </authorList>
    </citation>
    <scope>NUCLEOTIDE SEQUENCE [LARGE SCALE GENOMIC DNA]</scope>
</reference>
<feature type="compositionally biased region" description="Low complexity" evidence="1">
    <location>
        <begin position="94"/>
        <end position="126"/>
    </location>
</feature>
<sequence length="250" mass="26752">MMLSLLLLLSLLQLKWGALAIEAECSACEAVAAELQRRLDAEVKRAHLDMRHRLDKDGNRYGKILDYKVSEQRAVNLLDDLCSTMDDYTMVAQEDSSSSTGSENAATAAAAEAANDSSSDSPAGSSSKKKKKGKKKSSKAGAATKAGAGELVWVKYKGEGGVKVPKAKRPHAGEEELRQKQLQTFCGMMLERYEEEVLEALTSDAFSSQGAAPVLCQRISSKCKGKQYPQLQLAAAAADVSSSASGQTEL</sequence>
<dbReference type="PANTHER" id="PTHR13341:SF2">
    <property type="entry name" value="PROTEIN SEELE"/>
    <property type="match status" value="1"/>
</dbReference>
<dbReference type="InterPro" id="IPR042415">
    <property type="entry name" value="CNPY"/>
</dbReference>
<organism evidence="4 5">
    <name type="scientific">Tetradesmus obliquus</name>
    <name type="common">Green alga</name>
    <name type="synonym">Acutodesmus obliquus</name>
    <dbReference type="NCBI Taxonomy" id="3088"/>
    <lineage>
        <taxon>Eukaryota</taxon>
        <taxon>Viridiplantae</taxon>
        <taxon>Chlorophyta</taxon>
        <taxon>core chlorophytes</taxon>
        <taxon>Chlorophyceae</taxon>
        <taxon>CS clade</taxon>
        <taxon>Sphaeropleales</taxon>
        <taxon>Scenedesmaceae</taxon>
        <taxon>Tetradesmus</taxon>
    </lineage>
</organism>
<keyword evidence="2" id="KW-0732">Signal</keyword>
<evidence type="ECO:0000313" key="4">
    <source>
        <dbReference type="EMBL" id="SZX69127.1"/>
    </source>
</evidence>
<name>A0A383VUF0_TETOB</name>
<proteinExistence type="predicted"/>
<dbReference type="Proteomes" id="UP000256970">
    <property type="component" value="Unassembled WGS sequence"/>
</dbReference>
<dbReference type="AlphaFoldDB" id="A0A383VUF0"/>
<gene>
    <name evidence="4" type="ORF">BQ4739_LOCUS9428</name>
</gene>
<accession>A0A383VUF0</accession>
<evidence type="ECO:0000256" key="1">
    <source>
        <dbReference type="SAM" id="MobiDB-lite"/>
    </source>
</evidence>
<feature type="region of interest" description="Disordered" evidence="1">
    <location>
        <begin position="93"/>
        <end position="142"/>
    </location>
</feature>
<evidence type="ECO:0000259" key="3">
    <source>
        <dbReference type="Pfam" id="PF11938"/>
    </source>
</evidence>
<evidence type="ECO:0000313" key="5">
    <source>
        <dbReference type="Proteomes" id="UP000256970"/>
    </source>
</evidence>
<protein>
    <recommendedName>
        <fullName evidence="3">DUF3456 domain-containing protein</fullName>
    </recommendedName>
</protein>
<keyword evidence="5" id="KW-1185">Reference proteome</keyword>
<feature type="signal peptide" evidence="2">
    <location>
        <begin position="1"/>
        <end position="20"/>
    </location>
</feature>
<dbReference type="InterPro" id="IPR021852">
    <property type="entry name" value="DUF3456"/>
</dbReference>
<evidence type="ECO:0000256" key="2">
    <source>
        <dbReference type="SAM" id="SignalP"/>
    </source>
</evidence>
<feature type="compositionally biased region" description="Basic residues" evidence="1">
    <location>
        <begin position="127"/>
        <end position="138"/>
    </location>
</feature>
<dbReference type="Pfam" id="PF11938">
    <property type="entry name" value="DUF3456"/>
    <property type="match status" value="1"/>
</dbReference>
<dbReference type="EMBL" id="FNXT01000905">
    <property type="protein sequence ID" value="SZX69127.1"/>
    <property type="molecule type" value="Genomic_DNA"/>
</dbReference>
<dbReference type="PANTHER" id="PTHR13341">
    <property type="entry name" value="MIR-INTERACTING SAPOSIN-LIKE PROTEIN"/>
    <property type="match status" value="1"/>
</dbReference>
<feature type="domain" description="DUF3456" evidence="3">
    <location>
        <begin position="24"/>
        <end position="223"/>
    </location>
</feature>